<reference evidence="1 2" key="1">
    <citation type="submission" date="2023-01" db="EMBL/GenBank/DDBJ databases">
        <title>Analysis of 21 Apiospora genomes using comparative genomics revels a genus with tremendous synthesis potential of carbohydrate active enzymes and secondary metabolites.</title>
        <authorList>
            <person name="Sorensen T."/>
        </authorList>
    </citation>
    <scope>NUCLEOTIDE SEQUENCE [LARGE SCALE GENOMIC DNA]</scope>
    <source>
        <strain evidence="1 2">CBS 114990</strain>
    </source>
</reference>
<gene>
    <name evidence="1" type="ORF">PG997_014389</name>
</gene>
<proteinExistence type="predicted"/>
<keyword evidence="2" id="KW-1185">Reference proteome</keyword>
<protein>
    <submittedName>
        <fullName evidence="1">Uncharacterized protein</fullName>
    </submittedName>
</protein>
<organism evidence="1 2">
    <name type="scientific">Apiospora hydei</name>
    <dbReference type="NCBI Taxonomy" id="1337664"/>
    <lineage>
        <taxon>Eukaryota</taxon>
        <taxon>Fungi</taxon>
        <taxon>Dikarya</taxon>
        <taxon>Ascomycota</taxon>
        <taxon>Pezizomycotina</taxon>
        <taxon>Sordariomycetes</taxon>
        <taxon>Xylariomycetidae</taxon>
        <taxon>Amphisphaeriales</taxon>
        <taxon>Apiosporaceae</taxon>
        <taxon>Apiospora</taxon>
    </lineage>
</organism>
<sequence length="141" mass="15345">MLFSKSAIAAFFGAAVAREGVHFDKCSPANYEVVNYYADDSKANVGTISNLMSIYFSLSFPGASNTCVASPNWHSLNHCTYPTGTPGTWNLASNAESQPIGSVVGTFNNGYHTFTCKRDDDHYAYTDGNGNRCVSVFYCLY</sequence>
<comment type="caution">
    <text evidence="1">The sequence shown here is derived from an EMBL/GenBank/DDBJ whole genome shotgun (WGS) entry which is preliminary data.</text>
</comment>
<dbReference type="GeneID" id="92051763"/>
<evidence type="ECO:0000313" key="1">
    <source>
        <dbReference type="EMBL" id="KAK8062292.1"/>
    </source>
</evidence>
<name>A0ABR1UTS1_9PEZI</name>
<evidence type="ECO:0000313" key="2">
    <source>
        <dbReference type="Proteomes" id="UP001433268"/>
    </source>
</evidence>
<accession>A0ABR1UTS1</accession>
<dbReference type="RefSeq" id="XP_066660891.1">
    <property type="nucleotide sequence ID" value="XM_066818703.1"/>
</dbReference>
<dbReference type="EMBL" id="JAQQWN010000010">
    <property type="protein sequence ID" value="KAK8062292.1"/>
    <property type="molecule type" value="Genomic_DNA"/>
</dbReference>
<dbReference type="Proteomes" id="UP001433268">
    <property type="component" value="Unassembled WGS sequence"/>
</dbReference>